<keyword evidence="8" id="KW-1185">Reference proteome</keyword>
<dbReference type="RefSeq" id="WP_226385763.1">
    <property type="nucleotide sequence ID" value="NZ_JADCKA010000015.1"/>
</dbReference>
<evidence type="ECO:0000256" key="5">
    <source>
        <dbReference type="ARBA" id="ARBA00047754"/>
    </source>
</evidence>
<gene>
    <name evidence="7" type="ORF">INF20_07510</name>
</gene>
<dbReference type="Pfam" id="PF12637">
    <property type="entry name" value="TSCPD"/>
    <property type="match status" value="1"/>
</dbReference>
<dbReference type="InterPro" id="IPR023806">
    <property type="entry name" value="CHP03905"/>
</dbReference>
<name>A0ABR9QZD2_9FIRM</name>
<comment type="similarity">
    <text evidence="1">Belongs to the ribonucleoside diphosphate reductase class-2 family.</text>
</comment>
<feature type="domain" description="TSCPD" evidence="6">
    <location>
        <begin position="4"/>
        <end position="79"/>
    </location>
</feature>
<organism evidence="7 8">
    <name type="scientific">Gallibacter intestinalis</name>
    <dbReference type="NCBI Taxonomy" id="2779356"/>
    <lineage>
        <taxon>Bacteria</taxon>
        <taxon>Bacillati</taxon>
        <taxon>Bacillota</taxon>
        <taxon>Clostridia</taxon>
        <taxon>Eubacteriales</taxon>
        <taxon>Eubacteriaceae</taxon>
        <taxon>Gallibacter</taxon>
    </lineage>
</organism>
<reference evidence="7 8" key="1">
    <citation type="submission" date="2020-10" db="EMBL/GenBank/DDBJ databases">
        <title>ChiBAC.</title>
        <authorList>
            <person name="Zenner C."/>
            <person name="Hitch T.C.A."/>
            <person name="Clavel T."/>
        </authorList>
    </citation>
    <scope>NUCLEOTIDE SEQUENCE [LARGE SCALE GENOMIC DNA]</scope>
    <source>
        <strain evidence="7 8">DSM 108706</strain>
    </source>
</reference>
<accession>A0ABR9QZD2</accession>
<keyword evidence="3" id="KW-0237">DNA synthesis</keyword>
<dbReference type="NCBIfam" id="TIGR03905">
    <property type="entry name" value="TIGR03905_4_Cys"/>
    <property type="match status" value="1"/>
</dbReference>
<sequence length="88" mass="9268">MKHTEIPQGVCSQKIDFELDGDVVKNVSFTGGCNGNLKGISALVEGKTVSEIASLLEGITCGLKKTSCPDQLAKALKRAFAEEQGNKA</sequence>
<evidence type="ECO:0000256" key="1">
    <source>
        <dbReference type="ARBA" id="ARBA00007405"/>
    </source>
</evidence>
<evidence type="ECO:0000256" key="2">
    <source>
        <dbReference type="ARBA" id="ARBA00012274"/>
    </source>
</evidence>
<dbReference type="Proteomes" id="UP001516588">
    <property type="component" value="Unassembled WGS sequence"/>
</dbReference>
<dbReference type="InterPro" id="IPR024434">
    <property type="entry name" value="TSCPD_dom"/>
</dbReference>
<evidence type="ECO:0000313" key="7">
    <source>
        <dbReference type="EMBL" id="MBE5036117.1"/>
    </source>
</evidence>
<evidence type="ECO:0000256" key="4">
    <source>
        <dbReference type="ARBA" id="ARBA00022741"/>
    </source>
</evidence>
<comment type="catalytic activity">
    <reaction evidence="5">
        <text>a 2'-deoxyribonucleoside 5'-diphosphate + [thioredoxin]-disulfide + H2O = a ribonucleoside 5'-diphosphate + [thioredoxin]-dithiol</text>
        <dbReference type="Rhea" id="RHEA:23252"/>
        <dbReference type="Rhea" id="RHEA-COMP:10698"/>
        <dbReference type="Rhea" id="RHEA-COMP:10700"/>
        <dbReference type="ChEBI" id="CHEBI:15377"/>
        <dbReference type="ChEBI" id="CHEBI:29950"/>
        <dbReference type="ChEBI" id="CHEBI:50058"/>
        <dbReference type="ChEBI" id="CHEBI:57930"/>
        <dbReference type="ChEBI" id="CHEBI:73316"/>
        <dbReference type="EC" id="1.17.4.1"/>
    </reaction>
</comment>
<dbReference type="EC" id="1.17.4.1" evidence="2"/>
<evidence type="ECO:0000256" key="3">
    <source>
        <dbReference type="ARBA" id="ARBA00022634"/>
    </source>
</evidence>
<proteinExistence type="inferred from homology"/>
<protein>
    <recommendedName>
        <fullName evidence="2">ribonucleoside-diphosphate reductase</fullName>
        <ecNumber evidence="2">1.17.4.1</ecNumber>
    </recommendedName>
</protein>
<keyword evidence="4" id="KW-0547">Nucleotide-binding</keyword>
<comment type="caution">
    <text evidence="7">The sequence shown here is derived from an EMBL/GenBank/DDBJ whole genome shotgun (WGS) entry which is preliminary data.</text>
</comment>
<evidence type="ECO:0000313" key="8">
    <source>
        <dbReference type="Proteomes" id="UP001516588"/>
    </source>
</evidence>
<evidence type="ECO:0000259" key="6">
    <source>
        <dbReference type="Pfam" id="PF12637"/>
    </source>
</evidence>
<dbReference type="EMBL" id="JADCKA010000015">
    <property type="protein sequence ID" value="MBE5036117.1"/>
    <property type="molecule type" value="Genomic_DNA"/>
</dbReference>